<dbReference type="PROSITE" id="PS50088">
    <property type="entry name" value="ANK_REPEAT"/>
    <property type="match status" value="1"/>
</dbReference>
<dbReference type="Proteomes" id="UP000011761">
    <property type="component" value="Unassembled WGS sequence"/>
</dbReference>
<protein>
    <submittedName>
        <fullName evidence="2">Uncharacterized protein</fullName>
    </submittedName>
</protein>
<evidence type="ECO:0000313" key="3">
    <source>
        <dbReference type="Proteomes" id="UP000011761"/>
    </source>
</evidence>
<sequence length="53" mass="5802">RPLRASSSEGYEQIVRLLLESAADVKAEGSYYGNALQAASLEGHEQIVRLLLE</sequence>
<dbReference type="InterPro" id="IPR036770">
    <property type="entry name" value="Ankyrin_rpt-contain_sf"/>
</dbReference>
<dbReference type="KEGG" id="bcom:BAUCODRAFT_57994"/>
<dbReference type="OMA" id="AHQHLED"/>
<feature type="non-terminal residue" evidence="2">
    <location>
        <position position="53"/>
    </location>
</feature>
<dbReference type="EMBL" id="KB445554">
    <property type="protein sequence ID" value="EMC97279.1"/>
    <property type="molecule type" value="Genomic_DNA"/>
</dbReference>
<dbReference type="OrthoDB" id="4772757at2759"/>
<reference evidence="2 3" key="1">
    <citation type="journal article" date="2012" name="PLoS Pathog.">
        <title>Diverse lifestyles and strategies of plant pathogenesis encoded in the genomes of eighteen Dothideomycetes fungi.</title>
        <authorList>
            <person name="Ohm R.A."/>
            <person name="Feau N."/>
            <person name="Henrissat B."/>
            <person name="Schoch C.L."/>
            <person name="Horwitz B.A."/>
            <person name="Barry K.W."/>
            <person name="Condon B.J."/>
            <person name="Copeland A.C."/>
            <person name="Dhillon B."/>
            <person name="Glaser F."/>
            <person name="Hesse C.N."/>
            <person name="Kosti I."/>
            <person name="LaButti K."/>
            <person name="Lindquist E.A."/>
            <person name="Lucas S."/>
            <person name="Salamov A.A."/>
            <person name="Bradshaw R.E."/>
            <person name="Ciuffetti L."/>
            <person name="Hamelin R.C."/>
            <person name="Kema G.H.J."/>
            <person name="Lawrence C."/>
            <person name="Scott J.A."/>
            <person name="Spatafora J.W."/>
            <person name="Turgeon B.G."/>
            <person name="de Wit P.J.G.M."/>
            <person name="Zhong S."/>
            <person name="Goodwin S.B."/>
            <person name="Grigoriev I.V."/>
        </authorList>
    </citation>
    <scope>NUCLEOTIDE SEQUENCE [LARGE SCALE GENOMIC DNA]</scope>
    <source>
        <strain evidence="2 3">UAMH 10762</strain>
    </source>
</reference>
<keyword evidence="1" id="KW-0040">ANK repeat</keyword>
<name>M2NDH8_BAUPA</name>
<dbReference type="HOGENOM" id="CLU_000134_45_11_1"/>
<proteinExistence type="predicted"/>
<accession>M2NDH8</accession>
<evidence type="ECO:0000256" key="1">
    <source>
        <dbReference type="PROSITE-ProRule" id="PRU00023"/>
    </source>
</evidence>
<dbReference type="Gene3D" id="1.25.40.20">
    <property type="entry name" value="Ankyrin repeat-containing domain"/>
    <property type="match status" value="1"/>
</dbReference>
<evidence type="ECO:0000313" key="2">
    <source>
        <dbReference type="EMBL" id="EMC97279.1"/>
    </source>
</evidence>
<dbReference type="SUPFAM" id="SSF48403">
    <property type="entry name" value="Ankyrin repeat"/>
    <property type="match status" value="1"/>
</dbReference>
<feature type="non-terminal residue" evidence="2">
    <location>
        <position position="1"/>
    </location>
</feature>
<dbReference type="Pfam" id="PF12796">
    <property type="entry name" value="Ank_2"/>
    <property type="match status" value="1"/>
</dbReference>
<feature type="repeat" description="ANK" evidence="1">
    <location>
        <begin position="1"/>
        <end position="30"/>
    </location>
</feature>
<gene>
    <name evidence="2" type="ORF">BAUCODRAFT_57994</name>
</gene>
<dbReference type="RefSeq" id="XP_007675379.1">
    <property type="nucleotide sequence ID" value="XM_007677189.1"/>
</dbReference>
<dbReference type="GeneID" id="19115772"/>
<dbReference type="AlphaFoldDB" id="M2NDH8"/>
<dbReference type="InterPro" id="IPR002110">
    <property type="entry name" value="Ankyrin_rpt"/>
</dbReference>
<keyword evidence="3" id="KW-1185">Reference proteome</keyword>
<organism evidence="2 3">
    <name type="scientific">Baudoinia panamericana (strain UAMH 10762)</name>
    <name type="common">Angels' share fungus</name>
    <name type="synonym">Baudoinia compniacensis (strain UAMH 10762)</name>
    <dbReference type="NCBI Taxonomy" id="717646"/>
    <lineage>
        <taxon>Eukaryota</taxon>
        <taxon>Fungi</taxon>
        <taxon>Dikarya</taxon>
        <taxon>Ascomycota</taxon>
        <taxon>Pezizomycotina</taxon>
        <taxon>Dothideomycetes</taxon>
        <taxon>Dothideomycetidae</taxon>
        <taxon>Mycosphaerellales</taxon>
        <taxon>Teratosphaeriaceae</taxon>
        <taxon>Baudoinia</taxon>
    </lineage>
</organism>